<dbReference type="RefSeq" id="WP_265102610.1">
    <property type="nucleotide sequence ID" value="NZ_CP068195.1"/>
</dbReference>
<dbReference type="AlphaFoldDB" id="A0AA42IH50"/>
<sequence>MKNITQAPVCLNEICFQRLTSSDFAQKQSIKIRLIRWMKGGAK</sequence>
<protein>
    <submittedName>
        <fullName evidence="1">Uncharacterized protein</fullName>
    </submittedName>
</protein>
<proteinExistence type="predicted"/>
<organism evidence="1 2">
    <name type="scientific">Acinetobacter johnsonii</name>
    <dbReference type="NCBI Taxonomy" id="40214"/>
    <lineage>
        <taxon>Bacteria</taxon>
        <taxon>Pseudomonadati</taxon>
        <taxon>Pseudomonadota</taxon>
        <taxon>Gammaproteobacteria</taxon>
        <taxon>Moraxellales</taxon>
        <taxon>Moraxellaceae</taxon>
        <taxon>Acinetobacter</taxon>
    </lineage>
</organism>
<comment type="caution">
    <text evidence="1">The sequence shown here is derived from an EMBL/GenBank/DDBJ whole genome shotgun (WGS) entry which is preliminary data.</text>
</comment>
<gene>
    <name evidence="1" type="ORF">N5D11_17140</name>
</gene>
<accession>A0AA42IH50</accession>
<evidence type="ECO:0000313" key="1">
    <source>
        <dbReference type="EMBL" id="MDH0657801.1"/>
    </source>
</evidence>
<evidence type="ECO:0000313" key="2">
    <source>
        <dbReference type="Proteomes" id="UP001161099"/>
    </source>
</evidence>
<dbReference type="Proteomes" id="UP001161099">
    <property type="component" value="Unassembled WGS sequence"/>
</dbReference>
<reference evidence="1" key="1">
    <citation type="submission" date="2022-09" db="EMBL/GenBank/DDBJ databases">
        <title>Intensive care unit water sources are persistently colonized with multi-drug resistant bacteria and are the site of extensive horizontal gene transfer of antibiotic resistance genes.</title>
        <authorList>
            <person name="Diorio-Toth L."/>
        </authorList>
    </citation>
    <scope>NUCLEOTIDE SEQUENCE</scope>
    <source>
        <strain evidence="1">GD03851</strain>
    </source>
</reference>
<name>A0AA42IH50_ACIJO</name>
<dbReference type="EMBL" id="JAOCDR010000095">
    <property type="protein sequence ID" value="MDH0657801.1"/>
    <property type="molecule type" value="Genomic_DNA"/>
</dbReference>